<dbReference type="InterPro" id="IPR035906">
    <property type="entry name" value="MetI-like_sf"/>
</dbReference>
<dbReference type="GO" id="GO:0055085">
    <property type="term" value="P:transmembrane transport"/>
    <property type="evidence" value="ECO:0007669"/>
    <property type="project" value="InterPro"/>
</dbReference>
<evidence type="ECO:0000256" key="4">
    <source>
        <dbReference type="ARBA" id="ARBA00022692"/>
    </source>
</evidence>
<dbReference type="Gene3D" id="1.10.3720.10">
    <property type="entry name" value="MetI-like"/>
    <property type="match status" value="1"/>
</dbReference>
<keyword evidence="4 7" id="KW-0812">Transmembrane</keyword>
<dbReference type="InParanoid" id="A0A1C4ZCR1"/>
<keyword evidence="10" id="KW-1185">Reference proteome</keyword>
<dbReference type="Pfam" id="PF00528">
    <property type="entry name" value="BPD_transp_1"/>
    <property type="match status" value="1"/>
</dbReference>
<feature type="transmembrane region" description="Helical" evidence="7">
    <location>
        <begin position="185"/>
        <end position="203"/>
    </location>
</feature>
<feature type="transmembrane region" description="Helical" evidence="7">
    <location>
        <begin position="290"/>
        <end position="310"/>
    </location>
</feature>
<dbReference type="InterPro" id="IPR050809">
    <property type="entry name" value="UgpAE/MalFG_permease"/>
</dbReference>
<gene>
    <name evidence="9" type="ORF">GA0070618_5081</name>
</gene>
<comment type="similarity">
    <text evidence="7">Belongs to the binding-protein-dependent transport system permease family.</text>
</comment>
<proteinExistence type="inferred from homology"/>
<organism evidence="9 10">
    <name type="scientific">Micromonospora echinospora</name>
    <name type="common">Micromonospora purpurea</name>
    <dbReference type="NCBI Taxonomy" id="1877"/>
    <lineage>
        <taxon>Bacteria</taxon>
        <taxon>Bacillati</taxon>
        <taxon>Actinomycetota</taxon>
        <taxon>Actinomycetes</taxon>
        <taxon>Micromonosporales</taxon>
        <taxon>Micromonosporaceae</taxon>
        <taxon>Micromonospora</taxon>
    </lineage>
</organism>
<evidence type="ECO:0000256" key="2">
    <source>
        <dbReference type="ARBA" id="ARBA00022448"/>
    </source>
</evidence>
<dbReference type="InterPro" id="IPR000515">
    <property type="entry name" value="MetI-like"/>
</dbReference>
<name>A0A1C4ZCR1_MICEC</name>
<keyword evidence="2 7" id="KW-0813">Transport</keyword>
<keyword evidence="3" id="KW-1003">Cell membrane</keyword>
<evidence type="ECO:0000259" key="8">
    <source>
        <dbReference type="PROSITE" id="PS50928"/>
    </source>
</evidence>
<comment type="subcellular location">
    <subcellularLocation>
        <location evidence="1 7">Cell membrane</location>
        <topology evidence="1 7">Multi-pass membrane protein</topology>
    </subcellularLocation>
</comment>
<dbReference type="Proteomes" id="UP000198253">
    <property type="component" value="Chromosome I"/>
</dbReference>
<dbReference type="GO" id="GO:0005886">
    <property type="term" value="C:plasma membrane"/>
    <property type="evidence" value="ECO:0007669"/>
    <property type="project" value="UniProtKB-SubCell"/>
</dbReference>
<feature type="transmembrane region" description="Helical" evidence="7">
    <location>
        <begin position="92"/>
        <end position="113"/>
    </location>
</feature>
<evidence type="ECO:0000256" key="3">
    <source>
        <dbReference type="ARBA" id="ARBA00022475"/>
    </source>
</evidence>
<evidence type="ECO:0000313" key="10">
    <source>
        <dbReference type="Proteomes" id="UP000198253"/>
    </source>
</evidence>
<sequence>MVPAQELTVRPTRRRRRQVGRTAPGWIAAFCLPAFVLYGLFLVVPLLTAFYYGFFRWEGTRQGEFVGIGNYQEILTRYPLSDQISAALGHNVLFFVGTMAIQNTVGLGLAVLLHRSPRGKRLFQTLFSLPYLISPLIVGYIWSLLLSPTFGPINVALRGVGLDSWARPWLGEPDTALPVLILVNAWQWVGGPMLIFGAALAGVPRELEEAAAMDGASATRTFWSVRFPLLMPAVGVITVLTFIGCFNIFDLVYALGGSDGGPGGAMDVLGLLYYRTAFQGGSNAIGESSALAMLIFVLIFGISVALERVLRRREVT</sequence>
<dbReference type="CDD" id="cd06261">
    <property type="entry name" value="TM_PBP2"/>
    <property type="match status" value="1"/>
</dbReference>
<feature type="transmembrane region" description="Helical" evidence="7">
    <location>
        <begin position="229"/>
        <end position="249"/>
    </location>
</feature>
<dbReference type="EMBL" id="LT607413">
    <property type="protein sequence ID" value="SCF30770.1"/>
    <property type="molecule type" value="Genomic_DNA"/>
</dbReference>
<feature type="transmembrane region" description="Helical" evidence="7">
    <location>
        <begin position="23"/>
        <end position="52"/>
    </location>
</feature>
<dbReference type="SUPFAM" id="SSF161098">
    <property type="entry name" value="MetI-like"/>
    <property type="match status" value="1"/>
</dbReference>
<evidence type="ECO:0000256" key="7">
    <source>
        <dbReference type="RuleBase" id="RU363032"/>
    </source>
</evidence>
<evidence type="ECO:0000256" key="5">
    <source>
        <dbReference type="ARBA" id="ARBA00022989"/>
    </source>
</evidence>
<dbReference type="PANTHER" id="PTHR43227:SF11">
    <property type="entry name" value="BLL4140 PROTEIN"/>
    <property type="match status" value="1"/>
</dbReference>
<feature type="transmembrane region" description="Helical" evidence="7">
    <location>
        <begin position="125"/>
        <end position="145"/>
    </location>
</feature>
<reference evidence="10" key="1">
    <citation type="submission" date="2016-06" db="EMBL/GenBank/DDBJ databases">
        <authorList>
            <person name="Varghese N."/>
            <person name="Submissions Spin"/>
        </authorList>
    </citation>
    <scope>NUCLEOTIDE SEQUENCE [LARGE SCALE GENOMIC DNA]</scope>
    <source>
        <strain evidence="10">DSM 43816</strain>
    </source>
</reference>
<keyword evidence="6 7" id="KW-0472">Membrane</keyword>
<keyword evidence="5 7" id="KW-1133">Transmembrane helix</keyword>
<evidence type="ECO:0000256" key="1">
    <source>
        <dbReference type="ARBA" id="ARBA00004651"/>
    </source>
</evidence>
<feature type="domain" description="ABC transmembrane type-1" evidence="8">
    <location>
        <begin position="88"/>
        <end position="306"/>
    </location>
</feature>
<evidence type="ECO:0000256" key="6">
    <source>
        <dbReference type="ARBA" id="ARBA00023136"/>
    </source>
</evidence>
<accession>A0A1C4ZCR1</accession>
<dbReference type="PANTHER" id="PTHR43227">
    <property type="entry name" value="BLL4140 PROTEIN"/>
    <property type="match status" value="1"/>
</dbReference>
<dbReference type="RefSeq" id="WP_231931450.1">
    <property type="nucleotide sequence ID" value="NZ_LT607413.1"/>
</dbReference>
<protein>
    <submittedName>
        <fullName evidence="9">Carbohydrate ABC transporter membrane protein 1, CUT1 family</fullName>
    </submittedName>
</protein>
<dbReference type="PROSITE" id="PS50928">
    <property type="entry name" value="ABC_TM1"/>
    <property type="match status" value="1"/>
</dbReference>
<dbReference type="AlphaFoldDB" id="A0A1C4ZCR1"/>
<evidence type="ECO:0000313" key="9">
    <source>
        <dbReference type="EMBL" id="SCF30770.1"/>
    </source>
</evidence>